<comment type="caution">
    <text evidence="2">The sequence shown here is derived from an EMBL/GenBank/DDBJ whole genome shotgun (WGS) entry which is preliminary data.</text>
</comment>
<evidence type="ECO:0000313" key="2">
    <source>
        <dbReference type="EMBL" id="TFU23376.1"/>
    </source>
</evidence>
<dbReference type="InterPro" id="IPR013325">
    <property type="entry name" value="RNA_pol_sigma_r2"/>
</dbReference>
<dbReference type="GO" id="GO:0006352">
    <property type="term" value="P:DNA-templated transcription initiation"/>
    <property type="evidence" value="ECO:0007669"/>
    <property type="project" value="InterPro"/>
</dbReference>
<organism evidence="2 3">
    <name type="scientific">Rothia nasimurium</name>
    <dbReference type="NCBI Taxonomy" id="85336"/>
    <lineage>
        <taxon>Bacteria</taxon>
        <taxon>Bacillati</taxon>
        <taxon>Actinomycetota</taxon>
        <taxon>Actinomycetes</taxon>
        <taxon>Micrococcales</taxon>
        <taxon>Micrococcaceae</taxon>
        <taxon>Rothia</taxon>
    </lineage>
</organism>
<dbReference type="EMBL" id="SPQC01000008">
    <property type="protein sequence ID" value="TFU23376.1"/>
    <property type="molecule type" value="Genomic_DNA"/>
</dbReference>
<protein>
    <submittedName>
        <fullName evidence="2">Sigma-70 family RNA polymerase sigma factor</fullName>
    </submittedName>
</protein>
<evidence type="ECO:0000313" key="3">
    <source>
        <dbReference type="Proteomes" id="UP000297951"/>
    </source>
</evidence>
<reference evidence="2 3" key="1">
    <citation type="submission" date="2019-03" db="EMBL/GenBank/DDBJ databases">
        <title>Diversity of the mouse oral microbiome.</title>
        <authorList>
            <person name="Joseph S."/>
            <person name="Aduse-Opoku J."/>
            <person name="Curtis M."/>
            <person name="Wade W."/>
            <person name="Hashim A."/>
        </authorList>
    </citation>
    <scope>NUCLEOTIDE SEQUENCE [LARGE SCALE GENOMIC DNA]</scope>
    <source>
        <strain evidence="3">irhom_31</strain>
    </source>
</reference>
<proteinExistence type="predicted"/>
<dbReference type="OrthoDB" id="5243766at2"/>
<dbReference type="RefSeq" id="WP_135011565.1">
    <property type="nucleotide sequence ID" value="NZ_JADGLK010000008.1"/>
</dbReference>
<name>A0A4Y9F7N2_9MICC</name>
<dbReference type="Proteomes" id="UP000297951">
    <property type="component" value="Unassembled WGS sequence"/>
</dbReference>
<sequence length="282" mass="31319">MQTTTSTFWTPERLETWESTSTVIYKVLSKFPHIHDLPGAIEDTHQDAFLVAHQGLHTFDEAQGDFGAWIRSIAVRCAYAHLRNLKSDDRTQAEATVDAALTGLTSDSALETLLALTHMEEKLQDLAAVLGIAIKALGDIEPITRVLNLILAEEPLSYRSTAEVLGIAEKTLYKSSAKVLMYTEVIYRALLIHRYRQDAGLEEAPVLMREVISCLPRSSLTTAPHFTHRIVQATLEAGHVENIDLEALQESTGWSESYARRCICTTSKLFNLALAVIQQGDI</sequence>
<dbReference type="InterPro" id="IPR007627">
    <property type="entry name" value="RNA_pol_sigma70_r2"/>
</dbReference>
<dbReference type="Pfam" id="PF04542">
    <property type="entry name" value="Sigma70_r2"/>
    <property type="match status" value="1"/>
</dbReference>
<dbReference type="AlphaFoldDB" id="A0A4Y9F7N2"/>
<dbReference type="Gene3D" id="1.10.1740.10">
    <property type="match status" value="1"/>
</dbReference>
<gene>
    <name evidence="2" type="ORF">E4U03_03280</name>
</gene>
<evidence type="ECO:0000259" key="1">
    <source>
        <dbReference type="Pfam" id="PF04542"/>
    </source>
</evidence>
<dbReference type="GO" id="GO:0003700">
    <property type="term" value="F:DNA-binding transcription factor activity"/>
    <property type="evidence" value="ECO:0007669"/>
    <property type="project" value="InterPro"/>
</dbReference>
<accession>A0A4Y9F7N2</accession>
<dbReference type="SUPFAM" id="SSF88946">
    <property type="entry name" value="Sigma2 domain of RNA polymerase sigma factors"/>
    <property type="match status" value="1"/>
</dbReference>
<feature type="domain" description="RNA polymerase sigma-70 region 2" evidence="1">
    <location>
        <begin position="39"/>
        <end position="85"/>
    </location>
</feature>